<dbReference type="GO" id="GO:0005886">
    <property type="term" value="C:plasma membrane"/>
    <property type="evidence" value="ECO:0007669"/>
    <property type="project" value="UniProtKB-SubCell"/>
</dbReference>
<evidence type="ECO:0000256" key="8">
    <source>
        <dbReference type="ARBA" id="ARBA00038120"/>
    </source>
</evidence>
<dbReference type="PANTHER" id="PTHR43646:SF2">
    <property type="entry name" value="GLYCOSYLTRANSFERASE 2-LIKE DOMAIN-CONTAINING PROTEIN"/>
    <property type="match status" value="1"/>
</dbReference>
<dbReference type="PANTHER" id="PTHR43646">
    <property type="entry name" value="GLYCOSYLTRANSFERASE"/>
    <property type="match status" value="1"/>
</dbReference>
<gene>
    <name evidence="12" type="ORF">EV643_12821</name>
</gene>
<keyword evidence="13" id="KW-1185">Reference proteome</keyword>
<feature type="domain" description="Glycosyltransferase 2-like" evidence="11">
    <location>
        <begin position="13"/>
        <end position="130"/>
    </location>
</feature>
<evidence type="ECO:0000256" key="10">
    <source>
        <dbReference type="SAM" id="Phobius"/>
    </source>
</evidence>
<name>A0A4R6JHX7_9ACTN</name>
<keyword evidence="4 12" id="KW-0808">Transferase</keyword>
<dbReference type="EMBL" id="SNWQ01000028">
    <property type="protein sequence ID" value="TDO34236.1"/>
    <property type="molecule type" value="Genomic_DNA"/>
</dbReference>
<comment type="pathway">
    <text evidence="7">Carotenoid biosynthesis; staphyloxanthin biosynthesis; staphyloxanthin from farnesyl diphosphate: step 4/5.</text>
</comment>
<reference evidence="12 13" key="1">
    <citation type="submission" date="2019-03" db="EMBL/GenBank/DDBJ databases">
        <title>Genomic Encyclopedia of Type Strains, Phase III (KMG-III): the genomes of soil and plant-associated and newly described type strains.</title>
        <authorList>
            <person name="Whitman W."/>
        </authorList>
    </citation>
    <scope>NUCLEOTIDE SEQUENCE [LARGE SCALE GENOMIC DNA]</scope>
    <source>
        <strain evidence="12 13">VKM Ac-2527</strain>
    </source>
</reference>
<protein>
    <recommendedName>
        <fullName evidence="9">4,4'-diaponeurosporenoate glycosyltransferase</fullName>
    </recommendedName>
</protein>
<evidence type="ECO:0000256" key="1">
    <source>
        <dbReference type="ARBA" id="ARBA00004236"/>
    </source>
</evidence>
<evidence type="ECO:0000259" key="11">
    <source>
        <dbReference type="Pfam" id="PF00535"/>
    </source>
</evidence>
<evidence type="ECO:0000256" key="2">
    <source>
        <dbReference type="ARBA" id="ARBA00022475"/>
    </source>
</evidence>
<organism evidence="12 13">
    <name type="scientific">Kribbella caucasensis</name>
    <dbReference type="NCBI Taxonomy" id="2512215"/>
    <lineage>
        <taxon>Bacteria</taxon>
        <taxon>Bacillati</taxon>
        <taxon>Actinomycetota</taxon>
        <taxon>Actinomycetes</taxon>
        <taxon>Propionibacteriales</taxon>
        <taxon>Kribbellaceae</taxon>
        <taxon>Kribbella</taxon>
    </lineage>
</organism>
<keyword evidence="10" id="KW-0812">Transmembrane</keyword>
<dbReference type="InterPro" id="IPR001173">
    <property type="entry name" value="Glyco_trans_2-like"/>
</dbReference>
<dbReference type="SUPFAM" id="SSF53448">
    <property type="entry name" value="Nucleotide-diphospho-sugar transferases"/>
    <property type="match status" value="1"/>
</dbReference>
<dbReference type="Pfam" id="PF00535">
    <property type="entry name" value="Glycos_transf_2"/>
    <property type="match status" value="1"/>
</dbReference>
<evidence type="ECO:0000256" key="7">
    <source>
        <dbReference type="ARBA" id="ARBA00037904"/>
    </source>
</evidence>
<evidence type="ECO:0000256" key="4">
    <source>
        <dbReference type="ARBA" id="ARBA00022679"/>
    </source>
</evidence>
<dbReference type="AlphaFoldDB" id="A0A4R6JHX7"/>
<evidence type="ECO:0000256" key="6">
    <source>
        <dbReference type="ARBA" id="ARBA00037281"/>
    </source>
</evidence>
<keyword evidence="5 10" id="KW-0472">Membrane</keyword>
<keyword evidence="10" id="KW-1133">Transmembrane helix</keyword>
<feature type="transmembrane region" description="Helical" evidence="10">
    <location>
        <begin position="253"/>
        <end position="272"/>
    </location>
</feature>
<evidence type="ECO:0000256" key="9">
    <source>
        <dbReference type="ARBA" id="ARBA00040345"/>
    </source>
</evidence>
<evidence type="ECO:0000313" key="12">
    <source>
        <dbReference type="EMBL" id="TDO34236.1"/>
    </source>
</evidence>
<keyword evidence="3" id="KW-0328">Glycosyltransferase</keyword>
<comment type="similarity">
    <text evidence="8">Belongs to the glycosyltransferase 2 family. CrtQ subfamily.</text>
</comment>
<evidence type="ECO:0000256" key="3">
    <source>
        <dbReference type="ARBA" id="ARBA00022676"/>
    </source>
</evidence>
<dbReference type="Gene3D" id="3.90.550.10">
    <property type="entry name" value="Spore Coat Polysaccharide Biosynthesis Protein SpsA, Chain A"/>
    <property type="match status" value="1"/>
</dbReference>
<dbReference type="OrthoDB" id="7665907at2"/>
<evidence type="ECO:0000256" key="5">
    <source>
        <dbReference type="ARBA" id="ARBA00023136"/>
    </source>
</evidence>
<dbReference type="Proteomes" id="UP000295388">
    <property type="component" value="Unassembled WGS sequence"/>
</dbReference>
<comment type="subcellular location">
    <subcellularLocation>
        <location evidence="1">Cell membrane</location>
    </subcellularLocation>
</comment>
<sequence length="273" mass="29515">MTHPAPTVRDVTAVVPVRDGEQLLPGCLTALRQAGVGGIVVVDGLSRDRSREIAAEYGAVVISDEGKGLPHARTVGAAAATTRWVLLVDCDVVFPPGALAGLLEEFAGQDYTALQAGLKSVGGPGYWGRALAQHHRTGRSRQWFGLVATVFERDDLARIGFDDSFVSGEDIELRWRLRAAGLRTGVSQRVLVEHRFAGDDFAFALDQFLMDGSGLGRMVRKHGRRGLRLLVLPLAAAVRGVAISLLTGQPQWIPYYAAFGWFNYVGLVRGLVR</sequence>
<proteinExistence type="inferred from homology"/>
<evidence type="ECO:0000313" key="13">
    <source>
        <dbReference type="Proteomes" id="UP000295388"/>
    </source>
</evidence>
<accession>A0A4R6JHX7</accession>
<feature type="transmembrane region" description="Helical" evidence="10">
    <location>
        <begin position="227"/>
        <end position="247"/>
    </location>
</feature>
<keyword evidence="2" id="KW-1003">Cell membrane</keyword>
<comment type="caution">
    <text evidence="12">The sequence shown here is derived from an EMBL/GenBank/DDBJ whole genome shotgun (WGS) entry which is preliminary data.</text>
</comment>
<dbReference type="GO" id="GO:0016757">
    <property type="term" value="F:glycosyltransferase activity"/>
    <property type="evidence" value="ECO:0007669"/>
    <property type="project" value="UniProtKB-KW"/>
</dbReference>
<comment type="function">
    <text evidence="6">Catalyzes the glycosylation of 4,4'-diaponeurosporenoate, i.e. the esterification of glucose at the C1'' position with the carboxyl group of 4,4'-diaponeurosporenic acid, to form glycosyl-4,4'-diaponeurosporenoate. This is a step in the biosynthesis of staphyloxanthin, an orange pigment present in most staphylococci strains.</text>
</comment>
<dbReference type="RefSeq" id="WP_133804955.1">
    <property type="nucleotide sequence ID" value="NZ_SNWQ01000028.1"/>
</dbReference>
<dbReference type="InterPro" id="IPR029044">
    <property type="entry name" value="Nucleotide-diphossugar_trans"/>
</dbReference>